<evidence type="ECO:0000313" key="3">
    <source>
        <dbReference type="EnsemblPlants" id="KQL23101"/>
    </source>
</evidence>
<gene>
    <name evidence="2" type="ORF">SETIT_2G092600v2</name>
</gene>
<dbReference type="Gramene" id="KQL23101">
    <property type="protein sequence ID" value="KQL23101"/>
    <property type="gene ID" value="SETIT_033706mg"/>
</dbReference>
<reference evidence="2 4" key="1">
    <citation type="journal article" date="2012" name="Nat. Biotechnol.">
        <title>Reference genome sequence of the model plant Setaria.</title>
        <authorList>
            <person name="Bennetzen J.L."/>
            <person name="Schmutz J."/>
            <person name="Wang H."/>
            <person name="Percifield R."/>
            <person name="Hawkins J."/>
            <person name="Pontaroli A.C."/>
            <person name="Estep M."/>
            <person name="Feng L."/>
            <person name="Vaughn J.N."/>
            <person name="Grimwood J."/>
            <person name="Jenkins J."/>
            <person name="Barry K."/>
            <person name="Lindquist E."/>
            <person name="Hellsten U."/>
            <person name="Deshpande S."/>
            <person name="Wang X."/>
            <person name="Wu X."/>
            <person name="Mitros T."/>
            <person name="Triplett J."/>
            <person name="Yang X."/>
            <person name="Ye C.Y."/>
            <person name="Mauro-Herrera M."/>
            <person name="Wang L."/>
            <person name="Li P."/>
            <person name="Sharma M."/>
            <person name="Sharma R."/>
            <person name="Ronald P.C."/>
            <person name="Panaud O."/>
            <person name="Kellogg E.A."/>
            <person name="Brutnell T.P."/>
            <person name="Doust A.N."/>
            <person name="Tuskan G.A."/>
            <person name="Rokhsar D."/>
            <person name="Devos K.M."/>
        </authorList>
    </citation>
    <scope>NUCLEOTIDE SEQUENCE [LARGE SCALE GENOMIC DNA]</scope>
    <source>
        <strain evidence="4">cv. Yugu1</strain>
        <strain evidence="2">Yugu1</strain>
    </source>
</reference>
<evidence type="ECO:0000256" key="1">
    <source>
        <dbReference type="ARBA" id="ARBA00009995"/>
    </source>
</evidence>
<dbReference type="HOGENOM" id="CLU_001724_11_1_1"/>
<protein>
    <submittedName>
        <fullName evidence="2 3">Uncharacterized protein</fullName>
    </submittedName>
</protein>
<accession>K4A4A2</accession>
<evidence type="ECO:0000313" key="4">
    <source>
        <dbReference type="Proteomes" id="UP000004995"/>
    </source>
</evidence>
<evidence type="ECO:0000313" key="2">
    <source>
        <dbReference type="EMBL" id="RCV10193.1"/>
    </source>
</evidence>
<dbReference type="EnsemblPlants" id="KQL23101">
    <property type="protein sequence ID" value="KQL23101"/>
    <property type="gene ID" value="SETIT_033706mg"/>
</dbReference>
<proteinExistence type="inferred from homology"/>
<dbReference type="PANTHER" id="PTHR11926">
    <property type="entry name" value="GLUCOSYL/GLUCURONOSYL TRANSFERASES"/>
    <property type="match status" value="1"/>
</dbReference>
<comment type="similarity">
    <text evidence="1">Belongs to the UDP-glycosyltransferase family.</text>
</comment>
<dbReference type="PANTHER" id="PTHR11926:SF706">
    <property type="entry name" value="UDP-GLYCOSYLTRANSFERASE 76C1"/>
    <property type="match status" value="1"/>
</dbReference>
<keyword evidence="4" id="KW-1185">Reference proteome</keyword>
<reference evidence="2" key="2">
    <citation type="submission" date="2015-07" db="EMBL/GenBank/DDBJ databases">
        <authorList>
            <person name="Noorani M."/>
        </authorList>
    </citation>
    <scope>NUCLEOTIDE SEQUENCE</scope>
    <source>
        <strain evidence="2">Yugu1</strain>
    </source>
</reference>
<dbReference type="EMBL" id="AGNK02000784">
    <property type="status" value="NOT_ANNOTATED_CDS"/>
    <property type="molecule type" value="Genomic_DNA"/>
</dbReference>
<dbReference type="STRING" id="4555.K4A4A2"/>
<dbReference type="OMA" id="FFADQMG"/>
<name>K4A4A2_SETIT</name>
<dbReference type="EMBL" id="CM003529">
    <property type="protein sequence ID" value="RCV10193.1"/>
    <property type="molecule type" value="Genomic_DNA"/>
</dbReference>
<dbReference type="Proteomes" id="UP000004995">
    <property type="component" value="Unassembled WGS sequence"/>
</dbReference>
<sequence>MLCRPFFADQMGNARYVDHVWRTGVTIDGELQRGKVEAAISTLMGAGEPGAGMRRRALELKNSAAASIGEAGSSSVNVDMLVSLIQSM</sequence>
<reference evidence="3" key="3">
    <citation type="submission" date="2018-08" db="UniProtKB">
        <authorList>
            <consortium name="EnsemblPlants"/>
        </authorList>
    </citation>
    <scope>IDENTIFICATION</scope>
    <source>
        <strain evidence="3">Yugu1</strain>
    </source>
</reference>
<dbReference type="eggNOG" id="KOG1192">
    <property type="taxonomic scope" value="Eukaryota"/>
</dbReference>
<dbReference type="Gene3D" id="3.40.50.2000">
    <property type="entry name" value="Glycogen Phosphorylase B"/>
    <property type="match status" value="2"/>
</dbReference>
<dbReference type="OrthoDB" id="786568at2759"/>
<dbReference type="SUPFAM" id="SSF53756">
    <property type="entry name" value="UDP-Glycosyltransferase/glycogen phosphorylase"/>
    <property type="match status" value="1"/>
</dbReference>
<dbReference type="AlphaFoldDB" id="K4A4A2"/>
<organism evidence="3 4">
    <name type="scientific">Setaria italica</name>
    <name type="common">Foxtail millet</name>
    <name type="synonym">Panicum italicum</name>
    <dbReference type="NCBI Taxonomy" id="4555"/>
    <lineage>
        <taxon>Eukaryota</taxon>
        <taxon>Viridiplantae</taxon>
        <taxon>Streptophyta</taxon>
        <taxon>Embryophyta</taxon>
        <taxon>Tracheophyta</taxon>
        <taxon>Spermatophyta</taxon>
        <taxon>Magnoliopsida</taxon>
        <taxon>Liliopsida</taxon>
        <taxon>Poales</taxon>
        <taxon>Poaceae</taxon>
        <taxon>PACMAD clade</taxon>
        <taxon>Panicoideae</taxon>
        <taxon>Panicodae</taxon>
        <taxon>Paniceae</taxon>
        <taxon>Cenchrinae</taxon>
        <taxon>Setaria</taxon>
    </lineage>
</organism>